<dbReference type="AlphaFoldDB" id="A0A5J5EUX4"/>
<comment type="caution">
    <text evidence="2">The sequence shown here is derived from an EMBL/GenBank/DDBJ whole genome shotgun (WGS) entry which is preliminary data.</text>
</comment>
<proteinExistence type="predicted"/>
<feature type="compositionally biased region" description="Low complexity" evidence="1">
    <location>
        <begin position="102"/>
        <end position="113"/>
    </location>
</feature>
<dbReference type="OrthoDB" id="5431279at2759"/>
<evidence type="ECO:0000313" key="3">
    <source>
        <dbReference type="Proteomes" id="UP000326924"/>
    </source>
</evidence>
<feature type="compositionally biased region" description="Polar residues" evidence="1">
    <location>
        <begin position="543"/>
        <end position="558"/>
    </location>
</feature>
<reference evidence="2 3" key="1">
    <citation type="submission" date="2019-09" db="EMBL/GenBank/DDBJ databases">
        <title>Draft genome of the ectomycorrhizal ascomycete Sphaerosporella brunnea.</title>
        <authorList>
            <consortium name="DOE Joint Genome Institute"/>
            <person name="Benucci G.M."/>
            <person name="Marozzi G."/>
            <person name="Antonielli L."/>
            <person name="Sanchez S."/>
            <person name="Marco P."/>
            <person name="Wang X."/>
            <person name="Falini L.B."/>
            <person name="Barry K."/>
            <person name="Haridas S."/>
            <person name="Lipzen A."/>
            <person name="Labutti K."/>
            <person name="Grigoriev I.V."/>
            <person name="Murat C."/>
            <person name="Martin F."/>
            <person name="Albertini E."/>
            <person name="Donnini D."/>
            <person name="Bonito G."/>
        </authorList>
    </citation>
    <scope>NUCLEOTIDE SEQUENCE [LARGE SCALE GENOMIC DNA]</scope>
    <source>
        <strain evidence="2 3">Sb_GMNB300</strain>
    </source>
</reference>
<feature type="region of interest" description="Disordered" evidence="1">
    <location>
        <begin position="250"/>
        <end position="407"/>
    </location>
</feature>
<feature type="compositionally biased region" description="Low complexity" evidence="1">
    <location>
        <begin position="623"/>
        <end position="649"/>
    </location>
</feature>
<dbReference type="EMBL" id="VXIS01000113">
    <property type="protein sequence ID" value="KAA8903964.1"/>
    <property type="molecule type" value="Genomic_DNA"/>
</dbReference>
<dbReference type="Proteomes" id="UP000326924">
    <property type="component" value="Unassembled WGS sequence"/>
</dbReference>
<sequence length="903" mass="96777">MAPSATARPRNGELRGNSAVNSEPPSTPNIPRDTSDPPSGATDSPDITPNAFYHRNLVQSPRNVDQLDWPPPSALKPPFNRRHFVQQSQESATAVLRETSSREMSAAATSASSPTMDPPRTPSASARPTSRIPIRQGSSSRSPTARASTSNTSPSQGTRSTTATSPSTVSSANASPSRIPIRRDSTSRSPTTHASASSTPASPAAQSKTTAAERSPSRVPVARKYKDAASLALAYERTRREIEELKALMREQQALEQQSMPSSPAKTPAHTGQKLLPQQGNEENALDTAHGGYKPDRSGEDVTHSDGGGGKIRRTIPRTPEKAAPKTLRPAGRQETVKTTIPQQQDPTRTGLVHRNLRTPAGASRDEPIMQEEAKDTEGASTVSSPFSPGPMDVPRGPPSPCGGMRYCEKDHRHQVQISEPVVSPAWISENALTPSPYRPTGLNVPEIAFSEASPEKKIEREDYFRGRAATEKPSHAHWSLRAVPPSPAVFTPSASPSRTPGRFEAKIPRTPYPRQQELSDALAEPEEVEDIPAAAPAKIAPRNQTVSRLFAPTASSRARSRTGDEKALKPTVKQSKQPISRLATTTGKVPVKTAAQGTIKAAPATKSSTRPAQPIAGERLPKQAPVAKTVAPAPKAAPAAHKTSAKAPGAATKASGPTNKAAVPVRSKTPKLPMRAKSPKLAPRPPAVAVVGASPSKRRSPPGRMYLAVNPTPTSVFDRLAAPTAASRARGRSRQDLAPPSREPSRNSNASIRGRPTSRIEAPTTASLAHQTPFKTPKARKVTPVYAPTPPAPKCQAEDWEQRGYAAYEAVRLIEKHASSRENQSHVSKMKKAIGQVFETLKADEGEILMMWGDVKKAVVEDMWSEVVKMIESMEWLVSGEQEEPVVEGLVRRVGMSRFAEA</sequence>
<dbReference type="InParanoid" id="A0A5J5EUX4"/>
<name>A0A5J5EUX4_9PEZI</name>
<gene>
    <name evidence="2" type="ORF">FN846DRAFT_919816</name>
</gene>
<feature type="compositionally biased region" description="Low complexity" evidence="1">
    <location>
        <begin position="138"/>
        <end position="178"/>
    </location>
</feature>
<protein>
    <submittedName>
        <fullName evidence="2">Uncharacterized protein</fullName>
    </submittedName>
</protein>
<feature type="compositionally biased region" description="Basic and acidic residues" evidence="1">
    <location>
        <begin position="364"/>
        <end position="378"/>
    </location>
</feature>
<keyword evidence="3" id="KW-1185">Reference proteome</keyword>
<feature type="compositionally biased region" description="Polar residues" evidence="1">
    <location>
        <begin position="254"/>
        <end position="265"/>
    </location>
</feature>
<feature type="region of interest" description="Disordered" evidence="1">
    <location>
        <begin position="468"/>
        <end position="787"/>
    </location>
</feature>
<evidence type="ECO:0000313" key="2">
    <source>
        <dbReference type="EMBL" id="KAA8903964.1"/>
    </source>
</evidence>
<organism evidence="2 3">
    <name type="scientific">Sphaerosporella brunnea</name>
    <dbReference type="NCBI Taxonomy" id="1250544"/>
    <lineage>
        <taxon>Eukaryota</taxon>
        <taxon>Fungi</taxon>
        <taxon>Dikarya</taxon>
        <taxon>Ascomycota</taxon>
        <taxon>Pezizomycotina</taxon>
        <taxon>Pezizomycetes</taxon>
        <taxon>Pezizales</taxon>
        <taxon>Pyronemataceae</taxon>
        <taxon>Sphaerosporella</taxon>
    </lineage>
</organism>
<feature type="compositionally biased region" description="Low complexity" evidence="1">
    <location>
        <begin position="187"/>
        <end position="212"/>
    </location>
</feature>
<evidence type="ECO:0000256" key="1">
    <source>
        <dbReference type="SAM" id="MobiDB-lite"/>
    </source>
</evidence>
<feature type="compositionally biased region" description="Low complexity" evidence="1">
    <location>
        <begin position="532"/>
        <end position="542"/>
    </location>
</feature>
<feature type="region of interest" description="Disordered" evidence="1">
    <location>
        <begin position="1"/>
        <end position="235"/>
    </location>
</feature>
<feature type="compositionally biased region" description="Polar residues" evidence="1">
    <location>
        <begin position="573"/>
        <end position="588"/>
    </location>
</feature>
<accession>A0A5J5EUX4</accession>
<feature type="compositionally biased region" description="Polar residues" evidence="1">
    <location>
        <begin position="337"/>
        <end position="348"/>
    </location>
</feature>
<feature type="compositionally biased region" description="Basic and acidic residues" evidence="1">
    <location>
        <begin position="293"/>
        <end position="304"/>
    </location>
</feature>
<feature type="compositionally biased region" description="Polar residues" evidence="1">
    <location>
        <begin position="765"/>
        <end position="775"/>
    </location>
</feature>